<dbReference type="InterPro" id="IPR037197">
    <property type="entry name" value="WWE_dom_sf"/>
</dbReference>
<organism evidence="8">
    <name type="scientific">Gasterosteus aculeatus</name>
    <name type="common">Three-spined stickleback</name>
    <dbReference type="NCBI Taxonomy" id="69293"/>
    <lineage>
        <taxon>Eukaryota</taxon>
        <taxon>Metazoa</taxon>
        <taxon>Chordata</taxon>
        <taxon>Craniata</taxon>
        <taxon>Vertebrata</taxon>
        <taxon>Euteleostomi</taxon>
        <taxon>Actinopterygii</taxon>
        <taxon>Neopterygii</taxon>
        <taxon>Teleostei</taxon>
        <taxon>Neoteleostei</taxon>
        <taxon>Acanthomorphata</taxon>
        <taxon>Eupercaria</taxon>
        <taxon>Perciformes</taxon>
        <taxon>Cottioidei</taxon>
        <taxon>Gasterosteales</taxon>
        <taxon>Gasterosteidae</taxon>
        <taxon>Gasterosteus</taxon>
    </lineage>
</organism>
<dbReference type="GO" id="GO:1990404">
    <property type="term" value="F:NAD+-protein mono-ADP-ribosyltransferase activity"/>
    <property type="evidence" value="ECO:0007669"/>
    <property type="project" value="TreeGrafter"/>
</dbReference>
<evidence type="ECO:0000256" key="2">
    <source>
        <dbReference type="ARBA" id="ARBA00022676"/>
    </source>
</evidence>
<dbReference type="Gene3D" id="3.90.228.10">
    <property type="match status" value="1"/>
</dbReference>
<dbReference type="PANTHER" id="PTHR14453:SF107">
    <property type="entry name" value="POLY [ADP-RIBOSE] POLYMERASE"/>
    <property type="match status" value="1"/>
</dbReference>
<dbReference type="PROSITE" id="PS51059">
    <property type="entry name" value="PARP_CATALYTIC"/>
    <property type="match status" value="1"/>
</dbReference>
<dbReference type="Gene3D" id="3.30.720.50">
    <property type="match status" value="1"/>
</dbReference>
<proteinExistence type="inferred from homology"/>
<comment type="subcellular location">
    <subcellularLocation>
        <location evidence="1">Nucleus</location>
    </subcellularLocation>
</comment>
<evidence type="ECO:0000256" key="6">
    <source>
        <dbReference type="ARBA" id="ARBA00024347"/>
    </source>
</evidence>
<name>G3Q5S9_GASAC</name>
<dbReference type="GO" id="GO:0070212">
    <property type="term" value="P:protein poly-ADP-ribosylation"/>
    <property type="evidence" value="ECO:0007669"/>
    <property type="project" value="TreeGrafter"/>
</dbReference>
<evidence type="ECO:0000256" key="5">
    <source>
        <dbReference type="ARBA" id="ARBA00023242"/>
    </source>
</evidence>
<dbReference type="GO" id="GO:0003714">
    <property type="term" value="F:transcription corepressor activity"/>
    <property type="evidence" value="ECO:0007669"/>
    <property type="project" value="TreeGrafter"/>
</dbReference>
<dbReference type="GO" id="GO:0003950">
    <property type="term" value="F:NAD+ poly-ADP-ribosyltransferase activity"/>
    <property type="evidence" value="ECO:0007669"/>
    <property type="project" value="InterPro"/>
</dbReference>
<comment type="similarity">
    <text evidence="6">Belongs to the ARTD/PARP family.</text>
</comment>
<dbReference type="AlphaFoldDB" id="G3Q5S9"/>
<dbReference type="InterPro" id="IPR052056">
    <property type="entry name" value="Mono-ARTD/PARP"/>
</dbReference>
<keyword evidence="2" id="KW-0328">Glycosyltransferase</keyword>
<dbReference type="InterPro" id="IPR012317">
    <property type="entry name" value="Poly(ADP-ribose)pol_cat_dom"/>
</dbReference>
<feature type="domain" description="PARP catalytic" evidence="7">
    <location>
        <begin position="164"/>
        <end position="219"/>
    </location>
</feature>
<dbReference type="GO" id="GO:0010629">
    <property type="term" value="P:negative regulation of gene expression"/>
    <property type="evidence" value="ECO:0007669"/>
    <property type="project" value="TreeGrafter"/>
</dbReference>
<keyword evidence="5" id="KW-0539">Nucleus</keyword>
<protein>
    <recommendedName>
        <fullName evidence="7">PARP catalytic domain-containing protein</fullName>
    </recommendedName>
</protein>
<reference evidence="8" key="1">
    <citation type="submission" date="2006-01" db="EMBL/GenBank/DDBJ databases">
        <authorList>
            <person name="Lindblad-Toh K."/>
            <person name="Mauceli E."/>
            <person name="Grabherr M."/>
            <person name="Chang J.L."/>
            <person name="Lander E.S."/>
        </authorList>
    </citation>
    <scope>NUCLEOTIDE SEQUENCE [LARGE SCALE GENOMIC DNA]</scope>
</reference>
<keyword evidence="4" id="KW-0520">NAD</keyword>
<evidence type="ECO:0000256" key="3">
    <source>
        <dbReference type="ARBA" id="ARBA00022679"/>
    </source>
</evidence>
<sequence>MTKLKDVYHAQCSTKTFKEEELAGLTQDNIEDLKQLVELEGLYVQREQPDRGTLAVSGLKDGVNTVMQMINASLQDSLRREVRVREEEDLFNRVAWCIQPHGGNWERLPKTANHNLENNRVAGGITDAQNTKWSVDPRRTEATNRSTGQTAKLKRLEHLSDFTFPLYWDNMAAGEAFKKIPLQPSSAEYQTVKEGFLRTVQKTVMKIERLQNVHLRRAY</sequence>
<evidence type="ECO:0000259" key="7">
    <source>
        <dbReference type="PROSITE" id="PS51059"/>
    </source>
</evidence>
<dbReference type="Bgee" id="ENSGACG00000019083">
    <property type="expression patterns" value="Expressed in pharyngeal gill and 5 other cell types or tissues"/>
</dbReference>
<evidence type="ECO:0000256" key="4">
    <source>
        <dbReference type="ARBA" id="ARBA00023027"/>
    </source>
</evidence>
<dbReference type="GO" id="GO:0005634">
    <property type="term" value="C:nucleus"/>
    <property type="evidence" value="ECO:0007669"/>
    <property type="project" value="UniProtKB-SubCell"/>
</dbReference>
<reference evidence="8" key="2">
    <citation type="submission" date="2024-04" db="UniProtKB">
        <authorList>
            <consortium name="Ensembl"/>
        </authorList>
    </citation>
    <scope>IDENTIFICATION</scope>
</reference>
<keyword evidence="3" id="KW-0808">Transferase</keyword>
<accession>G3Q5S9</accession>
<dbReference type="PANTHER" id="PTHR14453">
    <property type="entry name" value="PARP/ZINC FINGER CCCH TYPE DOMAIN CONTAINING PROTEIN"/>
    <property type="match status" value="1"/>
</dbReference>
<evidence type="ECO:0000313" key="8">
    <source>
        <dbReference type="Ensembl" id="ENSGACP00000025235.1"/>
    </source>
</evidence>
<dbReference type="Ensembl" id="ENSGACT00000025284.1">
    <property type="protein sequence ID" value="ENSGACP00000025235.1"/>
    <property type="gene ID" value="ENSGACG00000019083.1"/>
</dbReference>
<evidence type="ECO:0000256" key="1">
    <source>
        <dbReference type="ARBA" id="ARBA00004123"/>
    </source>
</evidence>
<dbReference type="GO" id="GO:0005737">
    <property type="term" value="C:cytoplasm"/>
    <property type="evidence" value="ECO:0007669"/>
    <property type="project" value="TreeGrafter"/>
</dbReference>